<protein>
    <submittedName>
        <fullName evidence="3">DUF5753 domain-containing protein</fullName>
    </submittedName>
</protein>
<reference evidence="1 2" key="2">
    <citation type="submission" date="2018-11" db="EMBL/GenBank/DDBJ databases">
        <authorList>
            <consortium name="Pathogen Informatics"/>
        </authorList>
    </citation>
    <scope>NUCLEOTIDE SEQUENCE [LARGE SCALE GENOMIC DNA]</scope>
    <source>
        <strain evidence="1 2">Egypt</strain>
    </source>
</reference>
<evidence type="ECO:0000313" key="3">
    <source>
        <dbReference type="WBParaSite" id="ECPE_0000735901-mRNA-1"/>
    </source>
</evidence>
<evidence type="ECO:0000313" key="1">
    <source>
        <dbReference type="EMBL" id="VDP80834.1"/>
    </source>
</evidence>
<reference evidence="3" key="1">
    <citation type="submission" date="2016-06" db="UniProtKB">
        <authorList>
            <consortium name="WormBaseParasite"/>
        </authorList>
    </citation>
    <scope>IDENTIFICATION</scope>
</reference>
<dbReference type="AlphaFoldDB" id="A0A183AK58"/>
<organism evidence="3">
    <name type="scientific">Echinostoma caproni</name>
    <dbReference type="NCBI Taxonomy" id="27848"/>
    <lineage>
        <taxon>Eukaryota</taxon>
        <taxon>Metazoa</taxon>
        <taxon>Spiralia</taxon>
        <taxon>Lophotrochozoa</taxon>
        <taxon>Platyhelminthes</taxon>
        <taxon>Trematoda</taxon>
        <taxon>Digenea</taxon>
        <taxon>Plagiorchiida</taxon>
        <taxon>Echinostomata</taxon>
        <taxon>Echinostomatoidea</taxon>
        <taxon>Echinostomatidae</taxon>
        <taxon>Echinostoma</taxon>
    </lineage>
</organism>
<dbReference type="OrthoDB" id="6247559at2759"/>
<dbReference type="Proteomes" id="UP000272942">
    <property type="component" value="Unassembled WGS sequence"/>
</dbReference>
<keyword evidence="2" id="KW-1185">Reference proteome</keyword>
<proteinExistence type="predicted"/>
<name>A0A183AK58_9TREM</name>
<sequence>MNDYPRPALPSGITLIRAVASIAMKVPWPEVYEDGNSRTFLEEFEDVAELAGKRSNQGKLMVFRELLMGPVRAVLDTARRGPERVQLAAAKVSHSHRYPIKRPYL</sequence>
<evidence type="ECO:0000313" key="2">
    <source>
        <dbReference type="Proteomes" id="UP000272942"/>
    </source>
</evidence>
<accession>A0A183AK58</accession>
<dbReference type="WBParaSite" id="ECPE_0000735901-mRNA-1">
    <property type="protein sequence ID" value="ECPE_0000735901-mRNA-1"/>
    <property type="gene ID" value="ECPE_0000735901"/>
</dbReference>
<dbReference type="EMBL" id="UZAN01044470">
    <property type="protein sequence ID" value="VDP80834.1"/>
    <property type="molecule type" value="Genomic_DNA"/>
</dbReference>
<gene>
    <name evidence="1" type="ORF">ECPE_LOCUS7343</name>
</gene>